<dbReference type="GO" id="GO:0005524">
    <property type="term" value="F:ATP binding"/>
    <property type="evidence" value="ECO:0007669"/>
    <property type="project" value="UniProtKB-UniRule"/>
</dbReference>
<dbReference type="AlphaFoldDB" id="E6U0K8"/>
<protein>
    <recommendedName>
        <fullName evidence="8 9">Dephospho-CoA kinase</fullName>
        <ecNumber evidence="8 9">2.7.1.24</ecNumber>
    </recommendedName>
    <alternativeName>
        <fullName evidence="8">Dephosphocoenzyme A kinase</fullName>
    </alternativeName>
</protein>
<dbReference type="HAMAP" id="MF_00376">
    <property type="entry name" value="Dephospho_CoA_kinase"/>
    <property type="match status" value="1"/>
</dbReference>
<dbReference type="PANTHER" id="PTHR10695">
    <property type="entry name" value="DEPHOSPHO-COA KINASE-RELATED"/>
    <property type="match status" value="1"/>
</dbReference>
<keyword evidence="7 8" id="KW-0173">Coenzyme A biosynthesis</keyword>
<keyword evidence="2 8" id="KW-0963">Cytoplasm</keyword>
<keyword evidence="3 8" id="KW-0808">Transferase</keyword>
<dbReference type="EMBL" id="CP002394">
    <property type="protein sequence ID" value="ADU31453.1"/>
    <property type="molecule type" value="Genomic_DNA"/>
</dbReference>
<keyword evidence="6 8" id="KW-0067">ATP-binding</keyword>
<evidence type="ECO:0000256" key="9">
    <source>
        <dbReference type="NCBIfam" id="TIGR00152"/>
    </source>
</evidence>
<dbReference type="PANTHER" id="PTHR10695:SF46">
    <property type="entry name" value="BIFUNCTIONAL COENZYME A SYNTHASE-RELATED"/>
    <property type="match status" value="1"/>
</dbReference>
<dbReference type="GO" id="GO:0005737">
    <property type="term" value="C:cytoplasm"/>
    <property type="evidence" value="ECO:0007669"/>
    <property type="project" value="UniProtKB-SubCell"/>
</dbReference>
<evidence type="ECO:0000256" key="1">
    <source>
        <dbReference type="ARBA" id="ARBA00009018"/>
    </source>
</evidence>
<evidence type="ECO:0000313" key="11">
    <source>
        <dbReference type="Proteomes" id="UP000001401"/>
    </source>
</evidence>
<evidence type="ECO:0000313" key="10">
    <source>
        <dbReference type="EMBL" id="ADU31453.1"/>
    </source>
</evidence>
<dbReference type="GO" id="GO:0004140">
    <property type="term" value="F:dephospho-CoA kinase activity"/>
    <property type="evidence" value="ECO:0007669"/>
    <property type="project" value="UniProtKB-UniRule"/>
</dbReference>
<dbReference type="HOGENOM" id="CLU_057180_0_0_9"/>
<evidence type="ECO:0000256" key="6">
    <source>
        <dbReference type="ARBA" id="ARBA00022840"/>
    </source>
</evidence>
<dbReference type="EC" id="2.7.1.24" evidence="8 9"/>
<comment type="subcellular location">
    <subcellularLocation>
        <location evidence="8">Cytoplasm</location>
    </subcellularLocation>
</comment>
<accession>E6U0K8</accession>
<dbReference type="CDD" id="cd02022">
    <property type="entry name" value="DPCK"/>
    <property type="match status" value="1"/>
</dbReference>
<evidence type="ECO:0000256" key="5">
    <source>
        <dbReference type="ARBA" id="ARBA00022777"/>
    </source>
</evidence>
<evidence type="ECO:0000256" key="7">
    <source>
        <dbReference type="ARBA" id="ARBA00022993"/>
    </source>
</evidence>
<evidence type="ECO:0000256" key="4">
    <source>
        <dbReference type="ARBA" id="ARBA00022741"/>
    </source>
</evidence>
<dbReference type="Proteomes" id="UP000001401">
    <property type="component" value="Chromosome"/>
</dbReference>
<dbReference type="RefSeq" id="WP_013489784.1">
    <property type="nucleotide sequence ID" value="NC_014829.1"/>
</dbReference>
<dbReference type="FunFam" id="3.40.50.300:FF:000991">
    <property type="entry name" value="Dephospho-CoA kinase"/>
    <property type="match status" value="1"/>
</dbReference>
<gene>
    <name evidence="8" type="primary">coaE</name>
    <name evidence="10" type="ordered locus">Bcell_3211</name>
</gene>
<proteinExistence type="inferred from homology"/>
<comment type="pathway">
    <text evidence="8">Cofactor biosynthesis; coenzyme A biosynthesis; CoA from (R)-pantothenate: step 5/5.</text>
</comment>
<reference evidence="10" key="1">
    <citation type="submission" date="2010-12" db="EMBL/GenBank/DDBJ databases">
        <title>Complete sequence of Bacillus cellulosilyticus DSM 2522.</title>
        <authorList>
            <consortium name="US DOE Joint Genome Institute"/>
            <person name="Lucas S."/>
            <person name="Copeland A."/>
            <person name="Lapidus A."/>
            <person name="Cheng J.-F."/>
            <person name="Bruce D."/>
            <person name="Goodwin L."/>
            <person name="Pitluck S."/>
            <person name="Chertkov O."/>
            <person name="Detter J.C."/>
            <person name="Han C."/>
            <person name="Tapia R."/>
            <person name="Land M."/>
            <person name="Hauser L."/>
            <person name="Jeffries C."/>
            <person name="Kyrpides N."/>
            <person name="Ivanova N."/>
            <person name="Mikhailova N."/>
            <person name="Brumm P."/>
            <person name="Mead D."/>
            <person name="Woyke T."/>
        </authorList>
    </citation>
    <scope>NUCLEOTIDE SEQUENCE [LARGE SCALE GENOMIC DNA]</scope>
    <source>
        <strain evidence="10">DSM 2522</strain>
    </source>
</reference>
<dbReference type="STRING" id="649639.Bcell_3211"/>
<dbReference type="NCBIfam" id="TIGR00152">
    <property type="entry name" value="dephospho-CoA kinase"/>
    <property type="match status" value="1"/>
</dbReference>
<dbReference type="InterPro" id="IPR027417">
    <property type="entry name" value="P-loop_NTPase"/>
</dbReference>
<name>E6U0K8_EVAC2</name>
<feature type="binding site" evidence="8">
    <location>
        <begin position="10"/>
        <end position="15"/>
    </location>
    <ligand>
        <name>ATP</name>
        <dbReference type="ChEBI" id="CHEBI:30616"/>
    </ligand>
</feature>
<dbReference type="PROSITE" id="PS51219">
    <property type="entry name" value="DPCK"/>
    <property type="match status" value="1"/>
</dbReference>
<dbReference type="GO" id="GO:0015937">
    <property type="term" value="P:coenzyme A biosynthetic process"/>
    <property type="evidence" value="ECO:0007669"/>
    <property type="project" value="UniProtKB-UniRule"/>
</dbReference>
<keyword evidence="11" id="KW-1185">Reference proteome</keyword>
<dbReference type="Gene3D" id="3.40.50.300">
    <property type="entry name" value="P-loop containing nucleotide triphosphate hydrolases"/>
    <property type="match status" value="1"/>
</dbReference>
<dbReference type="SUPFAM" id="SSF52540">
    <property type="entry name" value="P-loop containing nucleoside triphosphate hydrolases"/>
    <property type="match status" value="1"/>
</dbReference>
<comment type="function">
    <text evidence="8">Catalyzes the phosphorylation of the 3'-hydroxyl group of dephosphocoenzyme A to form coenzyme A.</text>
</comment>
<keyword evidence="4 8" id="KW-0547">Nucleotide-binding</keyword>
<dbReference type="eggNOG" id="COG0237">
    <property type="taxonomic scope" value="Bacteria"/>
</dbReference>
<dbReference type="Pfam" id="PF01121">
    <property type="entry name" value="CoaE"/>
    <property type="match status" value="1"/>
</dbReference>
<organism evidence="10 11">
    <name type="scientific">Evansella cellulosilytica (strain ATCC 21833 / DSM 2522 / FERM P-1141 / JCM 9156 / N-4)</name>
    <name type="common">Bacillus cellulosilyticus</name>
    <dbReference type="NCBI Taxonomy" id="649639"/>
    <lineage>
        <taxon>Bacteria</taxon>
        <taxon>Bacillati</taxon>
        <taxon>Bacillota</taxon>
        <taxon>Bacilli</taxon>
        <taxon>Bacillales</taxon>
        <taxon>Bacillaceae</taxon>
        <taxon>Evansella</taxon>
    </lineage>
</organism>
<evidence type="ECO:0000256" key="2">
    <source>
        <dbReference type="ARBA" id="ARBA00022490"/>
    </source>
</evidence>
<evidence type="ECO:0000256" key="8">
    <source>
        <dbReference type="HAMAP-Rule" id="MF_00376"/>
    </source>
</evidence>
<comment type="similarity">
    <text evidence="1 8">Belongs to the CoaE family.</text>
</comment>
<sequence>MIIGLTGGIATGKSTVSLMLKEKGFPIVDADQIAKEAVMPKREAYIKIVETFGEGILLHDTSIDRKKLGSIIFKDEGKRKALNDIVHPVVRRKMKEETNMYKKNGYKTVILDIPLLIESNLLSLVEKVLLVYVPQTIQLRRLMTRDSSTEKEALSRIHAQIPIDEKKKYANAIIYNDGTFEDTKKQLNELIHRWQLICK</sequence>
<dbReference type="UniPathway" id="UPA00241">
    <property type="reaction ID" value="UER00356"/>
</dbReference>
<dbReference type="InterPro" id="IPR001977">
    <property type="entry name" value="Depp_CoAkinase"/>
</dbReference>
<evidence type="ECO:0000256" key="3">
    <source>
        <dbReference type="ARBA" id="ARBA00022679"/>
    </source>
</evidence>
<comment type="catalytic activity">
    <reaction evidence="8">
        <text>3'-dephospho-CoA + ATP = ADP + CoA + H(+)</text>
        <dbReference type="Rhea" id="RHEA:18245"/>
        <dbReference type="ChEBI" id="CHEBI:15378"/>
        <dbReference type="ChEBI" id="CHEBI:30616"/>
        <dbReference type="ChEBI" id="CHEBI:57287"/>
        <dbReference type="ChEBI" id="CHEBI:57328"/>
        <dbReference type="ChEBI" id="CHEBI:456216"/>
        <dbReference type="EC" id="2.7.1.24"/>
    </reaction>
</comment>
<dbReference type="KEGG" id="bco:Bcell_3211"/>
<keyword evidence="5 8" id="KW-0418">Kinase</keyword>